<evidence type="ECO:0000256" key="1">
    <source>
        <dbReference type="SAM" id="SignalP"/>
    </source>
</evidence>
<dbReference type="InterPro" id="IPR051304">
    <property type="entry name" value="SCF_F-box_domain"/>
</dbReference>
<dbReference type="InterPro" id="IPR005174">
    <property type="entry name" value="KIB1-4_b-propeller"/>
</dbReference>
<gene>
    <name evidence="3" type="ORF">MtrunA17_Chr3g0089001</name>
</gene>
<evidence type="ECO:0000313" key="3">
    <source>
        <dbReference type="EMBL" id="RHN66266.1"/>
    </source>
</evidence>
<dbReference type="AlphaFoldDB" id="A0A396IKL8"/>
<dbReference type="InterPro" id="IPR001810">
    <property type="entry name" value="F-box_dom"/>
</dbReference>
<dbReference type="Gramene" id="rna14215">
    <property type="protein sequence ID" value="RHN66266.1"/>
    <property type="gene ID" value="gene14215"/>
</dbReference>
<proteinExistence type="predicted"/>
<reference evidence="4" key="1">
    <citation type="journal article" date="2018" name="Nat. Plants">
        <title>Whole-genome landscape of Medicago truncatula symbiotic genes.</title>
        <authorList>
            <person name="Pecrix Y."/>
            <person name="Staton S.E."/>
            <person name="Sallet E."/>
            <person name="Lelandais-Briere C."/>
            <person name="Moreau S."/>
            <person name="Carrere S."/>
            <person name="Blein T."/>
            <person name="Jardinaud M.F."/>
            <person name="Latrasse D."/>
            <person name="Zouine M."/>
            <person name="Zahm M."/>
            <person name="Kreplak J."/>
            <person name="Mayjonade B."/>
            <person name="Satge C."/>
            <person name="Perez M."/>
            <person name="Cauet S."/>
            <person name="Marande W."/>
            <person name="Chantry-Darmon C."/>
            <person name="Lopez-Roques C."/>
            <person name="Bouchez O."/>
            <person name="Berard A."/>
            <person name="Debelle F."/>
            <person name="Munos S."/>
            <person name="Bendahmane A."/>
            <person name="Berges H."/>
            <person name="Niebel A."/>
            <person name="Buitink J."/>
            <person name="Frugier F."/>
            <person name="Benhamed M."/>
            <person name="Crespi M."/>
            <person name="Gouzy J."/>
            <person name="Gamas P."/>
        </authorList>
    </citation>
    <scope>NUCLEOTIDE SEQUENCE [LARGE SCALE GENOMIC DNA]</scope>
    <source>
        <strain evidence="4">cv. Jemalong A17</strain>
    </source>
</reference>
<name>A0A396IKL8_MEDTR</name>
<dbReference type="Pfam" id="PF00646">
    <property type="entry name" value="F-box"/>
    <property type="match status" value="1"/>
</dbReference>
<dbReference type="PANTHER" id="PTHR47123:SF15">
    <property type="entry name" value="F-BOX PROTEIN SKIP23"/>
    <property type="match status" value="1"/>
</dbReference>
<dbReference type="Pfam" id="PF03478">
    <property type="entry name" value="Beta-prop_KIB1-4"/>
    <property type="match status" value="1"/>
</dbReference>
<accession>A0A396IKL8</accession>
<evidence type="ECO:0000313" key="4">
    <source>
        <dbReference type="Proteomes" id="UP000265566"/>
    </source>
</evidence>
<dbReference type="SMART" id="SM00256">
    <property type="entry name" value="FBOX"/>
    <property type="match status" value="1"/>
</dbReference>
<feature type="signal peptide" evidence="1">
    <location>
        <begin position="1"/>
        <end position="26"/>
    </location>
</feature>
<dbReference type="Gene3D" id="1.20.1280.50">
    <property type="match status" value="1"/>
</dbReference>
<feature type="domain" description="F-box" evidence="2">
    <location>
        <begin position="39"/>
        <end position="80"/>
    </location>
</feature>
<dbReference type="Proteomes" id="UP000265566">
    <property type="component" value="Chromosome 3"/>
</dbReference>
<dbReference type="EMBL" id="PSQE01000003">
    <property type="protein sequence ID" value="RHN66266.1"/>
    <property type="molecule type" value="Genomic_DNA"/>
</dbReference>
<dbReference type="PANTHER" id="PTHR47123">
    <property type="entry name" value="F-BOX PROTEIN SKIP23"/>
    <property type="match status" value="1"/>
</dbReference>
<feature type="chain" id="PRO_5017247558" evidence="1">
    <location>
        <begin position="27"/>
        <end position="386"/>
    </location>
</feature>
<evidence type="ECO:0000259" key="2">
    <source>
        <dbReference type="SMART" id="SM00256"/>
    </source>
</evidence>
<keyword evidence="1" id="KW-0732">Signal</keyword>
<protein>
    <submittedName>
        <fullName evidence="3">Putative F-box domain-containing protein</fullName>
    </submittedName>
</protein>
<comment type="caution">
    <text evidence="3">The sequence shown here is derived from an EMBL/GenBank/DDBJ whole genome shotgun (WGS) entry which is preliminary data.</text>
</comment>
<organism evidence="3 4">
    <name type="scientific">Medicago truncatula</name>
    <name type="common">Barrel medic</name>
    <name type="synonym">Medicago tribuloides</name>
    <dbReference type="NCBI Taxonomy" id="3880"/>
    <lineage>
        <taxon>Eukaryota</taxon>
        <taxon>Viridiplantae</taxon>
        <taxon>Streptophyta</taxon>
        <taxon>Embryophyta</taxon>
        <taxon>Tracheophyta</taxon>
        <taxon>Spermatophyta</taxon>
        <taxon>Magnoliopsida</taxon>
        <taxon>eudicotyledons</taxon>
        <taxon>Gunneridae</taxon>
        <taxon>Pentapetalae</taxon>
        <taxon>rosids</taxon>
        <taxon>fabids</taxon>
        <taxon>Fabales</taxon>
        <taxon>Fabaceae</taxon>
        <taxon>Papilionoideae</taxon>
        <taxon>50 kb inversion clade</taxon>
        <taxon>NPAAA clade</taxon>
        <taxon>Hologalegina</taxon>
        <taxon>IRL clade</taxon>
        <taxon>Trifolieae</taxon>
        <taxon>Medicago</taxon>
    </lineage>
</organism>
<sequence length="386" mass="43863">MHDNVLITWNPFIFLGLFCYLTSAAASTSPMADADWSDLPKELLNMISERIDIEIDMIRFRSVCSNWRRSSSVPNHHLNLTINFPLHKSLSNSTITSFCCLSKRSIFLIKPQPPQKQQQTLIRPWLVRITQNSSGKKKRFDPFLSHHSSSTSFYLPRAIDFHKLSVLHLGADFITNELAFHMLLPQKVISIGKHSLFLGILKNCTPQLVLFTCGNQPWKWIPEISTTSGDICVFKGRFYAADKFCRTVMIGPDSTVQMVAEHVVHGGDRKLLVESDGELLLVDIYESLDFGINVFRFHEKEKKWVKLMNLGDRVLFLGEGCSFSASASDLCVSKGNCIVFIDDSVSAYWMQGGNGVYHLDQGRVSPVSRYHEYFNLFSPPDWILES</sequence>